<sequence length="67" mass="7563">MFSSETLEKHTVVNHSCAITQKMKIILGKLNETSSIEKLLARGFDPWHPLWDTTVTVAPTQPPFQVL</sequence>
<gene>
    <name evidence="1" type="primary">LOC102599298</name>
</gene>
<evidence type="ECO:0000313" key="2">
    <source>
        <dbReference type="Proteomes" id="UP000011115"/>
    </source>
</evidence>
<dbReference type="AlphaFoldDB" id="M1B1E3"/>
<evidence type="ECO:0000313" key="1">
    <source>
        <dbReference type="EnsemblPlants" id="PGSC0003DMT400034856"/>
    </source>
</evidence>
<proteinExistence type="predicted"/>
<accession>M1B1E3</accession>
<keyword evidence="2" id="KW-1185">Reference proteome</keyword>
<name>M1B1E3_SOLTU</name>
<dbReference type="ExpressionAtlas" id="M1B1E3">
    <property type="expression patterns" value="baseline"/>
</dbReference>
<dbReference type="Gramene" id="PGSC0003DMT400034856">
    <property type="protein sequence ID" value="PGSC0003DMT400034856"/>
    <property type="gene ID" value="PGSC0003DMG400013398"/>
</dbReference>
<reference evidence="2" key="1">
    <citation type="journal article" date="2011" name="Nature">
        <title>Genome sequence and analysis of the tuber crop potato.</title>
        <authorList>
            <consortium name="The Potato Genome Sequencing Consortium"/>
        </authorList>
    </citation>
    <scope>NUCLEOTIDE SEQUENCE [LARGE SCALE GENOMIC DNA]</scope>
    <source>
        <strain evidence="2">cv. DM1-3 516 R44</strain>
    </source>
</reference>
<organism evidence="1 2">
    <name type="scientific">Solanum tuberosum</name>
    <name type="common">Potato</name>
    <dbReference type="NCBI Taxonomy" id="4113"/>
    <lineage>
        <taxon>Eukaryota</taxon>
        <taxon>Viridiplantae</taxon>
        <taxon>Streptophyta</taxon>
        <taxon>Embryophyta</taxon>
        <taxon>Tracheophyta</taxon>
        <taxon>Spermatophyta</taxon>
        <taxon>Magnoliopsida</taxon>
        <taxon>eudicotyledons</taxon>
        <taxon>Gunneridae</taxon>
        <taxon>Pentapetalae</taxon>
        <taxon>asterids</taxon>
        <taxon>lamiids</taxon>
        <taxon>Solanales</taxon>
        <taxon>Solanaceae</taxon>
        <taxon>Solanoideae</taxon>
        <taxon>Solaneae</taxon>
        <taxon>Solanum</taxon>
    </lineage>
</organism>
<dbReference type="EnsemblPlants" id="PGSC0003DMT400034856">
    <property type="protein sequence ID" value="PGSC0003DMT400034856"/>
    <property type="gene ID" value="PGSC0003DMG400013398"/>
</dbReference>
<protein>
    <submittedName>
        <fullName evidence="1">Cellulose synthase</fullName>
    </submittedName>
</protein>
<reference evidence="1" key="2">
    <citation type="submission" date="2015-06" db="UniProtKB">
        <authorList>
            <consortium name="EnsemblPlants"/>
        </authorList>
    </citation>
    <scope>IDENTIFICATION</scope>
    <source>
        <strain evidence="1">DM1-3 516 R44</strain>
    </source>
</reference>
<dbReference type="HOGENOM" id="CLU_2817425_0_0_1"/>
<dbReference type="OrthoDB" id="72851at2759"/>
<dbReference type="Proteomes" id="UP000011115">
    <property type="component" value="Unassembled WGS sequence"/>
</dbReference>